<name>A0A5S4EN59_9PROT</name>
<feature type="compositionally biased region" description="Basic and acidic residues" evidence="1">
    <location>
        <begin position="105"/>
        <end position="115"/>
    </location>
</feature>
<protein>
    <submittedName>
        <fullName evidence="6">Mobile element protein</fullName>
    </submittedName>
</protein>
<proteinExistence type="predicted"/>
<feature type="domain" description="Transposase TnpC homeodomain" evidence="4">
    <location>
        <begin position="48"/>
        <end position="127"/>
    </location>
</feature>
<evidence type="ECO:0000259" key="5">
    <source>
        <dbReference type="Pfam" id="PF13817"/>
    </source>
</evidence>
<dbReference type="PANTHER" id="PTHR33678">
    <property type="entry name" value="BLL1576 PROTEIN"/>
    <property type="match status" value="1"/>
</dbReference>
<evidence type="ECO:0000313" key="6">
    <source>
        <dbReference type="EMBL" id="TMQ76821.1"/>
    </source>
</evidence>
<dbReference type="EMBL" id="SWAD01000039">
    <property type="protein sequence ID" value="TMQ76821.1"/>
    <property type="molecule type" value="Genomic_DNA"/>
</dbReference>
<feature type="domain" description="Transposase IS66 central" evidence="2">
    <location>
        <begin position="193"/>
        <end position="474"/>
    </location>
</feature>
<dbReference type="Proteomes" id="UP000306324">
    <property type="component" value="Unassembled WGS sequence"/>
</dbReference>
<evidence type="ECO:0000259" key="4">
    <source>
        <dbReference type="Pfam" id="PF13007"/>
    </source>
</evidence>
<accession>A0A5S4EN59</accession>
<feature type="domain" description="Transposase IS66 C-terminal" evidence="5">
    <location>
        <begin position="481"/>
        <end position="517"/>
    </location>
</feature>
<feature type="domain" description="Transposase IS66 zinc-finger binding" evidence="3">
    <location>
        <begin position="135"/>
        <end position="178"/>
    </location>
</feature>
<keyword evidence="7" id="KW-1185">Reference proteome</keyword>
<feature type="region of interest" description="Disordered" evidence="1">
    <location>
        <begin position="94"/>
        <end position="116"/>
    </location>
</feature>
<dbReference type="Pfam" id="PF03050">
    <property type="entry name" value="DDE_Tnp_IS66"/>
    <property type="match status" value="1"/>
</dbReference>
<organism evidence="6 7">
    <name type="scientific">Candidatus Accumulibacter phosphatis</name>
    <dbReference type="NCBI Taxonomy" id="327160"/>
    <lineage>
        <taxon>Bacteria</taxon>
        <taxon>Pseudomonadati</taxon>
        <taxon>Pseudomonadota</taxon>
        <taxon>Betaproteobacteria</taxon>
        <taxon>Candidatus Accumulibacter</taxon>
    </lineage>
</organism>
<dbReference type="AlphaFoldDB" id="A0A5S4EN59"/>
<dbReference type="InterPro" id="IPR024474">
    <property type="entry name" value="Znf_dom_IS66"/>
</dbReference>
<dbReference type="OrthoDB" id="9794514at2"/>
<dbReference type="InterPro" id="IPR039552">
    <property type="entry name" value="IS66_C"/>
</dbReference>
<comment type="caution">
    <text evidence="6">The sequence shown here is derived from an EMBL/GenBank/DDBJ whole genome shotgun (WGS) entry which is preliminary data.</text>
</comment>
<sequence length="522" mass="57988">MDLASELAPFSPSADLLFWAENRVGGLLEQIKTNATEIHWRDAKIEKLTLELAYLRRMKFGVKSESLAAGTRGLFDETLAADLAACEARLAEKRQAAEMGPHQPPPEKPKRERAGRQPLPEQLPRVEHLHEPETCSCGQCGQALVRIGEDVTEKLSIVPAEFFVERHIYPKYACRPCETLTAAPSVASIIDGGLAAPALLAWVMVSKYADHLPLYRLERQAARAGVTLSRSTLADWVGRTGVALEPLWRRLAELLRQGTVLHADETPVQQLDPGRGKTRRAYLWAYRSNALAGELPIVVFDYQPGRGGKYVVEFLGDWQGALMVDDFAGYDALFRRQVIELACLAHARRKFFDLHQATGSPVAADALDRFAALYAIEATAKGKTVEERARRRKETSKPLLDALHLWLLSTRTTVAHGSALANAIDYSLRRWPAIARYVTNGFYPIDNNPVENAIRPIAIGKKNWLFAGSEAAGQRAAAIQSLLETARLNGIEPMAWLIDTLEKLPSWPNSRIDELLPLKKLE</sequence>
<dbReference type="InterPro" id="IPR024463">
    <property type="entry name" value="Transposase_TnpC_homeodom"/>
</dbReference>
<evidence type="ECO:0000256" key="1">
    <source>
        <dbReference type="SAM" id="MobiDB-lite"/>
    </source>
</evidence>
<reference evidence="6 7" key="1">
    <citation type="submission" date="2019-04" db="EMBL/GenBank/DDBJ databases">
        <title>A novel phosphate-accumulating bacterium identified in bioreactor for phosphate removal from wastewater.</title>
        <authorList>
            <person name="Kotlyarov R.Y."/>
            <person name="Beletsky A.V."/>
            <person name="Kallistova A.Y."/>
            <person name="Dorofeev A.G."/>
            <person name="Nikolaev Y.Y."/>
            <person name="Pimenov N.V."/>
            <person name="Ravin N.V."/>
            <person name="Mardanov A.V."/>
        </authorList>
    </citation>
    <scope>NUCLEOTIDE SEQUENCE [LARGE SCALE GENOMIC DNA]</scope>
    <source>
        <strain evidence="6 7">Bin19</strain>
    </source>
</reference>
<dbReference type="InterPro" id="IPR004291">
    <property type="entry name" value="Transposase_IS66_central"/>
</dbReference>
<evidence type="ECO:0000313" key="7">
    <source>
        <dbReference type="Proteomes" id="UP000306324"/>
    </source>
</evidence>
<dbReference type="Pfam" id="PF13817">
    <property type="entry name" value="DDE_Tnp_IS66_C"/>
    <property type="match status" value="1"/>
</dbReference>
<dbReference type="NCBIfam" id="NF033517">
    <property type="entry name" value="transpos_IS66"/>
    <property type="match status" value="1"/>
</dbReference>
<evidence type="ECO:0000259" key="2">
    <source>
        <dbReference type="Pfam" id="PF03050"/>
    </source>
</evidence>
<gene>
    <name evidence="6" type="ORF">ACCUM_3861</name>
</gene>
<dbReference type="Pfam" id="PF13005">
    <property type="entry name" value="zf-IS66"/>
    <property type="match status" value="1"/>
</dbReference>
<dbReference type="Pfam" id="PF13007">
    <property type="entry name" value="LZ_Tnp_IS66"/>
    <property type="match status" value="1"/>
</dbReference>
<dbReference type="RefSeq" id="WP_138678067.1">
    <property type="nucleotide sequence ID" value="NZ_SWAD01000039.1"/>
</dbReference>
<dbReference type="InterPro" id="IPR052344">
    <property type="entry name" value="Transposase-related"/>
</dbReference>
<evidence type="ECO:0000259" key="3">
    <source>
        <dbReference type="Pfam" id="PF13005"/>
    </source>
</evidence>
<dbReference type="PANTHER" id="PTHR33678:SF1">
    <property type="entry name" value="BLL1576 PROTEIN"/>
    <property type="match status" value="1"/>
</dbReference>